<dbReference type="PANTHER" id="PTHR37833:SF1">
    <property type="entry name" value="SIGNAL PEPTIDE PROTEIN"/>
    <property type="match status" value="1"/>
</dbReference>
<accession>A0A517ZVK1</accession>
<dbReference type="AlphaFoldDB" id="A0A517ZVK1"/>
<dbReference type="Gene3D" id="2.60.40.10">
    <property type="entry name" value="Immunoglobulins"/>
    <property type="match status" value="1"/>
</dbReference>
<dbReference type="KEGG" id="sdyn:Mal52_50060"/>
<name>A0A517ZVK1_9PLAN</name>
<sequence>MKAKDIVIAMILGGVALGAAVVVSNASNWMAEKDSETTSEDSGIDSYLKTVGPPPKAVVDDTTYDFDVMERGSEDEHVFQVRNDGEGVLRIIKGKATCTCTKFMLKDDKDLERVELQPGESMDVTVAWKVKDTAQEQFKSVAPLNTNDPDNKYLALTIVGKVAYTMFVYPARTFIAPDVVGDEPVRTSGIIGSRLLEDIELVSAVSDSEFVEVTYEKLEFKDERAEGVNGKCGYRIDALIQPDIPVGKFKAPIKVTMRAPDGKEYVEELSVVTTRTGPIKIVGKSFDAHTMTLDFKGFDITDGVTAELSMFVSVPDDAETYDFNVVDSTNEYVQMSIKRDTNFKGQALQRYVLKFEIPPDTVEIPDNKGRAEFIVETSHPDIKSIQFRTKYQAY</sequence>
<organism evidence="1 2">
    <name type="scientific">Symmachiella dynata</name>
    <dbReference type="NCBI Taxonomy" id="2527995"/>
    <lineage>
        <taxon>Bacteria</taxon>
        <taxon>Pseudomonadati</taxon>
        <taxon>Planctomycetota</taxon>
        <taxon>Planctomycetia</taxon>
        <taxon>Planctomycetales</taxon>
        <taxon>Planctomycetaceae</taxon>
        <taxon>Symmachiella</taxon>
    </lineage>
</organism>
<evidence type="ECO:0000313" key="1">
    <source>
        <dbReference type="EMBL" id="QDU46485.1"/>
    </source>
</evidence>
<proteinExistence type="predicted"/>
<dbReference type="Proteomes" id="UP000319383">
    <property type="component" value="Chromosome"/>
</dbReference>
<gene>
    <name evidence="1" type="ORF">Mal52_50060</name>
</gene>
<evidence type="ECO:0008006" key="3">
    <source>
        <dbReference type="Google" id="ProtNLM"/>
    </source>
</evidence>
<reference evidence="1 2" key="1">
    <citation type="submission" date="2019-02" db="EMBL/GenBank/DDBJ databases">
        <title>Deep-cultivation of Planctomycetes and their phenomic and genomic characterization uncovers novel biology.</title>
        <authorList>
            <person name="Wiegand S."/>
            <person name="Jogler M."/>
            <person name="Boedeker C."/>
            <person name="Pinto D."/>
            <person name="Vollmers J."/>
            <person name="Rivas-Marin E."/>
            <person name="Kohn T."/>
            <person name="Peeters S.H."/>
            <person name="Heuer A."/>
            <person name="Rast P."/>
            <person name="Oberbeckmann S."/>
            <person name="Bunk B."/>
            <person name="Jeske O."/>
            <person name="Meyerdierks A."/>
            <person name="Storesund J.E."/>
            <person name="Kallscheuer N."/>
            <person name="Luecker S."/>
            <person name="Lage O.M."/>
            <person name="Pohl T."/>
            <person name="Merkel B.J."/>
            <person name="Hornburger P."/>
            <person name="Mueller R.-W."/>
            <person name="Bruemmer F."/>
            <person name="Labrenz M."/>
            <person name="Spormann A.M."/>
            <person name="Op den Camp H."/>
            <person name="Overmann J."/>
            <person name="Amann R."/>
            <person name="Jetten M.S.M."/>
            <person name="Mascher T."/>
            <person name="Medema M.H."/>
            <person name="Devos D.P."/>
            <person name="Kaster A.-K."/>
            <person name="Ovreas L."/>
            <person name="Rohde M."/>
            <person name="Galperin M.Y."/>
            <person name="Jogler C."/>
        </authorList>
    </citation>
    <scope>NUCLEOTIDE SEQUENCE [LARGE SCALE GENOMIC DNA]</scope>
    <source>
        <strain evidence="1 2">Mal52</strain>
    </source>
</reference>
<dbReference type="EMBL" id="CP036276">
    <property type="protein sequence ID" value="QDU46485.1"/>
    <property type="molecule type" value="Genomic_DNA"/>
</dbReference>
<dbReference type="RefSeq" id="WP_145378991.1">
    <property type="nucleotide sequence ID" value="NZ_CP036276.1"/>
</dbReference>
<dbReference type="PANTHER" id="PTHR37833">
    <property type="entry name" value="LIPOPROTEIN-RELATED"/>
    <property type="match status" value="1"/>
</dbReference>
<dbReference type="InterPro" id="IPR013783">
    <property type="entry name" value="Ig-like_fold"/>
</dbReference>
<dbReference type="InterPro" id="IPR011467">
    <property type="entry name" value="DUF1573"/>
</dbReference>
<evidence type="ECO:0000313" key="2">
    <source>
        <dbReference type="Proteomes" id="UP000319383"/>
    </source>
</evidence>
<dbReference type="Pfam" id="PF07610">
    <property type="entry name" value="DUF1573"/>
    <property type="match status" value="1"/>
</dbReference>
<keyword evidence="2" id="KW-1185">Reference proteome</keyword>
<protein>
    <recommendedName>
        <fullName evidence="3">DUF1573 domain-containing protein</fullName>
    </recommendedName>
</protein>